<evidence type="ECO:0000256" key="4">
    <source>
        <dbReference type="ARBA" id="ARBA00022692"/>
    </source>
</evidence>
<keyword evidence="5 7" id="KW-1133">Transmembrane helix</keyword>
<protein>
    <recommendedName>
        <fullName evidence="7">TRAP transporter large permease protein</fullName>
    </recommendedName>
</protein>
<dbReference type="EMBL" id="FPBL01000010">
    <property type="protein sequence ID" value="SFU75591.1"/>
    <property type="molecule type" value="Genomic_DNA"/>
</dbReference>
<accession>A0A1I7IRW7</accession>
<feature type="transmembrane region" description="Helical" evidence="7">
    <location>
        <begin position="217"/>
        <end position="241"/>
    </location>
</feature>
<keyword evidence="4 7" id="KW-0812">Transmembrane</keyword>
<feature type="transmembrane region" description="Helical" evidence="7">
    <location>
        <begin position="51"/>
        <end position="70"/>
    </location>
</feature>
<feature type="transmembrane region" description="Helical" evidence="7">
    <location>
        <begin position="360"/>
        <end position="383"/>
    </location>
</feature>
<dbReference type="PIRSF" id="PIRSF006066">
    <property type="entry name" value="HI0050"/>
    <property type="match status" value="1"/>
</dbReference>
<dbReference type="InterPro" id="IPR010656">
    <property type="entry name" value="DctM"/>
</dbReference>
<evidence type="ECO:0000256" key="2">
    <source>
        <dbReference type="ARBA" id="ARBA00022475"/>
    </source>
</evidence>
<comment type="subcellular location">
    <subcellularLocation>
        <location evidence="1 7">Cell inner membrane</location>
        <topology evidence="1 7">Multi-pass membrane protein</topology>
    </subcellularLocation>
</comment>
<evidence type="ECO:0000313" key="9">
    <source>
        <dbReference type="EMBL" id="SFU75591.1"/>
    </source>
</evidence>
<dbReference type="PANTHER" id="PTHR33362">
    <property type="entry name" value="SIALIC ACID TRAP TRANSPORTER PERMEASE PROTEIN SIAT-RELATED"/>
    <property type="match status" value="1"/>
</dbReference>
<dbReference type="InterPro" id="IPR004681">
    <property type="entry name" value="TRAP_DctM"/>
</dbReference>
<comment type="function">
    <text evidence="7">Part of the tripartite ATP-independent periplasmic (TRAP) transport system.</text>
</comment>
<evidence type="ECO:0000313" key="10">
    <source>
        <dbReference type="Proteomes" id="UP000183926"/>
    </source>
</evidence>
<keyword evidence="2" id="KW-1003">Cell membrane</keyword>
<keyword evidence="3 7" id="KW-0997">Cell inner membrane</keyword>
<feature type="domain" description="TRAP C4-dicarboxylate transport system permease DctM subunit" evidence="8">
    <location>
        <begin position="8"/>
        <end position="422"/>
    </location>
</feature>
<dbReference type="RefSeq" id="WP_074929131.1">
    <property type="nucleotide sequence ID" value="NZ_FPBL01000010.1"/>
</dbReference>
<name>A0A1I7IRW7_9PROT</name>
<evidence type="ECO:0000256" key="6">
    <source>
        <dbReference type="ARBA" id="ARBA00023136"/>
    </source>
</evidence>
<dbReference type="OrthoDB" id="9777699at2"/>
<keyword evidence="6 7" id="KW-0472">Membrane</keyword>
<evidence type="ECO:0000256" key="1">
    <source>
        <dbReference type="ARBA" id="ARBA00004429"/>
    </source>
</evidence>
<gene>
    <name evidence="9" type="ORF">SAMN05216339_11059</name>
</gene>
<organism evidence="9 10">
    <name type="scientific">Nitrosomonas eutropha</name>
    <dbReference type="NCBI Taxonomy" id="916"/>
    <lineage>
        <taxon>Bacteria</taxon>
        <taxon>Pseudomonadati</taxon>
        <taxon>Pseudomonadota</taxon>
        <taxon>Betaproteobacteria</taxon>
        <taxon>Nitrosomonadales</taxon>
        <taxon>Nitrosomonadaceae</taxon>
        <taxon>Nitrosomonas</taxon>
    </lineage>
</organism>
<dbReference type="Pfam" id="PF06808">
    <property type="entry name" value="DctM"/>
    <property type="match status" value="1"/>
</dbReference>
<evidence type="ECO:0000256" key="3">
    <source>
        <dbReference type="ARBA" id="ARBA00022519"/>
    </source>
</evidence>
<dbReference type="Proteomes" id="UP000183926">
    <property type="component" value="Unassembled WGS sequence"/>
</dbReference>
<evidence type="ECO:0000256" key="5">
    <source>
        <dbReference type="ARBA" id="ARBA00022989"/>
    </source>
</evidence>
<feature type="transmembrane region" description="Helical" evidence="7">
    <location>
        <begin position="320"/>
        <end position="348"/>
    </location>
</feature>
<evidence type="ECO:0000256" key="7">
    <source>
        <dbReference type="RuleBase" id="RU369079"/>
    </source>
</evidence>
<feature type="transmembrane region" description="Helical" evidence="7">
    <location>
        <begin position="279"/>
        <end position="300"/>
    </location>
</feature>
<evidence type="ECO:0000259" key="8">
    <source>
        <dbReference type="Pfam" id="PF06808"/>
    </source>
</evidence>
<comment type="subunit">
    <text evidence="7">The complex comprises the extracytoplasmic solute receptor protein and the two transmembrane proteins.</text>
</comment>
<keyword evidence="7" id="KW-0813">Transport</keyword>
<feature type="transmembrane region" description="Helical" evidence="7">
    <location>
        <begin position="403"/>
        <end position="423"/>
    </location>
</feature>
<dbReference type="GO" id="GO:0005886">
    <property type="term" value="C:plasma membrane"/>
    <property type="evidence" value="ECO:0007669"/>
    <property type="project" value="UniProtKB-SubCell"/>
</dbReference>
<dbReference type="PANTHER" id="PTHR33362:SF7">
    <property type="entry name" value="SLL1103 PROTEIN"/>
    <property type="match status" value="1"/>
</dbReference>
<feature type="transmembrane region" description="Helical" evidence="7">
    <location>
        <begin position="136"/>
        <end position="159"/>
    </location>
</feature>
<proteinExistence type="inferred from homology"/>
<comment type="caution">
    <text evidence="7">Lacks conserved residue(s) required for the propagation of feature annotation.</text>
</comment>
<feature type="transmembrane region" description="Helical" evidence="7">
    <location>
        <begin position="94"/>
        <end position="124"/>
    </location>
</feature>
<sequence length="427" mass="46015">MIALSMFLVCLIMLAFGFPVAFTFGGVALFYGLYFEGLHLFLMVAERMHSIMTSITLMAVPLFIFMGLILEKSGIAESMLESMGSLFGRVRGGLAVSTVIVGMLLAAATGVVGASVITMGLIALPIMLKYGYDKRLATGVICASGTLGQIIPPSIVLIIMGDVLQRPVGSFFRAALVPGLLLVVIYIIYCLMLAWFRKEAAPPIPSKGGSLIKQYWHAFKTIIPALSLVIIVLGTVIIGIATPTESAAMGSVGAIILAVLNGKFKISMLHQVAMETTKITTMVFTILAGATFFSMVFTYTGGDEAAELLLHHLPGGKWGFILLMMVIIFLLGFFLDFVEIAYIFIPMITPLLIKLGIDPLWFGILVALNLQTSFLTPPVGFSLFYLRGVAPPSVTTLDIYRGVIPFILLQLLTLALVALYPGLIKLV</sequence>
<dbReference type="GO" id="GO:0022857">
    <property type="term" value="F:transmembrane transporter activity"/>
    <property type="evidence" value="ECO:0007669"/>
    <property type="project" value="UniProtKB-UniRule"/>
</dbReference>
<reference evidence="9 10" key="1">
    <citation type="submission" date="2016-10" db="EMBL/GenBank/DDBJ databases">
        <authorList>
            <person name="de Groot N.N."/>
        </authorList>
    </citation>
    <scope>NUCLEOTIDE SEQUENCE [LARGE SCALE GENOMIC DNA]</scope>
    <source>
        <strain evidence="9 10">Nm24</strain>
    </source>
</reference>
<feature type="transmembrane region" description="Helical" evidence="7">
    <location>
        <begin position="171"/>
        <end position="196"/>
    </location>
</feature>
<dbReference type="AlphaFoldDB" id="A0A1I7IRW7"/>
<feature type="transmembrane region" description="Helical" evidence="7">
    <location>
        <begin position="247"/>
        <end position="267"/>
    </location>
</feature>
<dbReference type="NCBIfam" id="TIGR00786">
    <property type="entry name" value="dctM"/>
    <property type="match status" value="1"/>
</dbReference>
<comment type="similarity">
    <text evidence="7">Belongs to the TRAP transporter large permease family.</text>
</comment>